<proteinExistence type="predicted"/>
<accession>A0A7S0CBB7</accession>
<protein>
    <submittedName>
        <fullName evidence="2">Uncharacterized protein</fullName>
    </submittedName>
</protein>
<feature type="compositionally biased region" description="Basic and acidic residues" evidence="1">
    <location>
        <begin position="67"/>
        <end position="79"/>
    </location>
</feature>
<dbReference type="EMBL" id="HBEL01031504">
    <property type="protein sequence ID" value="CAD8418579.1"/>
    <property type="molecule type" value="Transcribed_RNA"/>
</dbReference>
<evidence type="ECO:0000256" key="1">
    <source>
        <dbReference type="SAM" id="MobiDB-lite"/>
    </source>
</evidence>
<feature type="region of interest" description="Disordered" evidence="1">
    <location>
        <begin position="67"/>
        <end position="87"/>
    </location>
</feature>
<gene>
    <name evidence="2" type="ORF">PINE0816_LOCUS14714</name>
</gene>
<evidence type="ECO:0000313" key="2">
    <source>
        <dbReference type="EMBL" id="CAD8418579.1"/>
    </source>
</evidence>
<organism evidence="2">
    <name type="scientific">Proboscia inermis</name>
    <dbReference type="NCBI Taxonomy" id="420281"/>
    <lineage>
        <taxon>Eukaryota</taxon>
        <taxon>Sar</taxon>
        <taxon>Stramenopiles</taxon>
        <taxon>Ochrophyta</taxon>
        <taxon>Bacillariophyta</taxon>
        <taxon>Coscinodiscophyceae</taxon>
        <taxon>Rhizosoleniophycidae</taxon>
        <taxon>Rhizosoleniales</taxon>
        <taxon>Rhizosoleniaceae</taxon>
        <taxon>Proboscia</taxon>
    </lineage>
</organism>
<dbReference type="AlphaFoldDB" id="A0A7S0CBB7"/>
<feature type="region of interest" description="Disordered" evidence="1">
    <location>
        <begin position="1"/>
        <end position="27"/>
    </location>
</feature>
<reference evidence="2" key="1">
    <citation type="submission" date="2021-01" db="EMBL/GenBank/DDBJ databases">
        <authorList>
            <person name="Corre E."/>
            <person name="Pelletier E."/>
            <person name="Niang G."/>
            <person name="Scheremetjew M."/>
            <person name="Finn R."/>
            <person name="Kale V."/>
            <person name="Holt S."/>
            <person name="Cochrane G."/>
            <person name="Meng A."/>
            <person name="Brown T."/>
            <person name="Cohen L."/>
        </authorList>
    </citation>
    <scope>NUCLEOTIDE SEQUENCE</scope>
    <source>
        <strain evidence="2">CCAP1064/1</strain>
    </source>
</reference>
<sequence length="287" mass="31709">MTVSKFEAFVANNRQEKNKNQERTTQESEALLTTMSIGRMVSSSNGKGFFRPNASIKSKSYQSLLSLKEEDSSSSRSSDDSDGEGGALAFAIGAGRIPPPSLAEGAKSEEIQCLDVHERQGFDMIFNTVAGVADNSDDEAVRMFDVLELFQSLMVCDSSGWSDRKKSLSNFADDVTTGNGQGKRNRDKFAWMICCQSGSRFRNKMFQKLTEKFIDREEILILISKMQSELVSKSQRGDPRKAVRSFASPVKAGNRVDGFNKVRGVLHIRASLVKNNSSIVLFVADVK</sequence>
<name>A0A7S0CBB7_9STRA</name>
<feature type="compositionally biased region" description="Basic and acidic residues" evidence="1">
    <location>
        <begin position="14"/>
        <end position="26"/>
    </location>
</feature>